<reference evidence="2" key="2">
    <citation type="submission" date="2022-06" db="UniProtKB">
        <authorList>
            <consortium name="EnsemblMetazoa"/>
        </authorList>
    </citation>
    <scope>IDENTIFICATION</scope>
    <source>
        <strain evidence="2">DF5081</strain>
    </source>
</reference>
<dbReference type="PROSITE" id="PS50082">
    <property type="entry name" value="WD_REPEATS_2"/>
    <property type="match status" value="1"/>
</dbReference>
<dbReference type="SUPFAM" id="SSF50978">
    <property type="entry name" value="WD40 repeat-like"/>
    <property type="match status" value="1"/>
</dbReference>
<proteinExistence type="predicted"/>
<dbReference type="InterPro" id="IPR036322">
    <property type="entry name" value="WD40_repeat_dom_sf"/>
</dbReference>
<evidence type="ECO:0000313" key="2">
    <source>
        <dbReference type="EnsemblMetazoa" id="CJA30693b.1"/>
    </source>
</evidence>
<dbReference type="InterPro" id="IPR015943">
    <property type="entry name" value="WD40/YVTN_repeat-like_dom_sf"/>
</dbReference>
<dbReference type="Proteomes" id="UP000005237">
    <property type="component" value="Unassembled WGS sequence"/>
</dbReference>
<dbReference type="SMART" id="SM00320">
    <property type="entry name" value="WD40"/>
    <property type="match status" value="5"/>
</dbReference>
<protein>
    <recommendedName>
        <fullName evidence="4">WD repeat-containing protein 55 homolog</fullName>
    </recommendedName>
</protein>
<dbReference type="Pfam" id="PF00400">
    <property type="entry name" value="WD40"/>
    <property type="match status" value="1"/>
</dbReference>
<accession>A0A8R1IAT2</accession>
<evidence type="ECO:0008006" key="4">
    <source>
        <dbReference type="Google" id="ProtNLM"/>
    </source>
</evidence>
<dbReference type="AlphaFoldDB" id="A0A8R1IAT2"/>
<feature type="repeat" description="WD" evidence="1">
    <location>
        <begin position="251"/>
        <end position="289"/>
    </location>
</feature>
<keyword evidence="1" id="KW-0853">WD repeat</keyword>
<evidence type="ECO:0000313" key="3">
    <source>
        <dbReference type="Proteomes" id="UP000005237"/>
    </source>
</evidence>
<dbReference type="InterPro" id="IPR001680">
    <property type="entry name" value="WD40_rpt"/>
</dbReference>
<reference evidence="3" key="1">
    <citation type="submission" date="2010-08" db="EMBL/GenBank/DDBJ databases">
        <authorList>
            <consortium name="Caenorhabditis japonica Sequencing Consortium"/>
            <person name="Wilson R.K."/>
        </authorList>
    </citation>
    <scope>NUCLEOTIDE SEQUENCE [LARGE SCALE GENOMIC DNA]</scope>
    <source>
        <strain evidence="3">DF5081</strain>
    </source>
</reference>
<sequence>MAAHTVSISIVRFTPDDLTLISIGCQHDSQIITWDWRSGNDLGVGKLMSPVNAIAVSFDSSMCVTVGSKSVKYWFLPMASDGLNKRTGLTSRSAILADKRNVNFVDATFCDQTNRMLAVTASGEVLEFNGNKKYVKCYSWKDSGDFKAICLARIPEGLLVGCSDGLVRLFCLIGDDLDFLADLAPPTHLFMDPANAYDPQQLQNHPEDAIFPEPRCLVASSSSPTFVVGYADRSLIEFSREHNSWSFRRASLGHTGAVNCIESFPSSSSCMPAGTVITGGSDGTVRFWNFGGDSDDKGDIANILCPSLLKVVYLDENPDLLLDKRCIELVGPSQDDPNASTTMTPSGVQCTRVSHDGRSMVAGTANGMLYLIDLSFSDTPIIDVINAHDSEVSSLDFSDHAST</sequence>
<dbReference type="EnsemblMetazoa" id="CJA30693b.1">
    <property type="protein sequence ID" value="CJA30693b.1"/>
    <property type="gene ID" value="WBGene00206540"/>
</dbReference>
<dbReference type="InterPro" id="IPR011041">
    <property type="entry name" value="Quinoprot_gluc/sorb_DH_b-prop"/>
</dbReference>
<keyword evidence="3" id="KW-1185">Reference proteome</keyword>
<evidence type="ECO:0000256" key="1">
    <source>
        <dbReference type="PROSITE-ProRule" id="PRU00221"/>
    </source>
</evidence>
<dbReference type="PANTHER" id="PTHR45589:SF3">
    <property type="entry name" value="WD REPEAT-CONTAINING PROTEIN 62"/>
    <property type="match status" value="1"/>
</dbReference>
<dbReference type="SUPFAM" id="SSF50952">
    <property type="entry name" value="Soluble quinoprotein glucose dehydrogenase"/>
    <property type="match status" value="1"/>
</dbReference>
<organism evidence="2 3">
    <name type="scientific">Caenorhabditis japonica</name>
    <dbReference type="NCBI Taxonomy" id="281687"/>
    <lineage>
        <taxon>Eukaryota</taxon>
        <taxon>Metazoa</taxon>
        <taxon>Ecdysozoa</taxon>
        <taxon>Nematoda</taxon>
        <taxon>Chromadorea</taxon>
        <taxon>Rhabditida</taxon>
        <taxon>Rhabditina</taxon>
        <taxon>Rhabditomorpha</taxon>
        <taxon>Rhabditoidea</taxon>
        <taxon>Rhabditidae</taxon>
        <taxon>Peloderinae</taxon>
        <taxon>Caenorhabditis</taxon>
    </lineage>
</organism>
<dbReference type="Gene3D" id="2.130.10.10">
    <property type="entry name" value="YVTN repeat-like/Quinoprotein amine dehydrogenase"/>
    <property type="match status" value="3"/>
</dbReference>
<name>A0A8R1IAT2_CAEJA</name>
<dbReference type="InterPro" id="IPR052779">
    <property type="entry name" value="WDR62"/>
</dbReference>
<dbReference type="PANTHER" id="PTHR45589">
    <property type="entry name" value="WD REPEAT DOMAIN 62, ISOFORM G"/>
    <property type="match status" value="1"/>
</dbReference>